<accession>A0AC61R197</accession>
<sequence length="336" mass="38516">MKKDIFAICDPEAAYALRLTEFIQERQGTAFEIHAFTNVKSLCEFAAGHEVSLLLISTRAMCREVRELPIEKIVILSEGEILEELSEYSCIYKYQASDSLVAEVMEDYAAERRTPQALLKKDMCCIAIYSPIKRVLKTSFALTLGQLLAKDRKVLYLNMESCSGFSRLMEKEFTADISDLMYFIKRDGGSLVYKLQGIVQSLGNLDYVPPALSPMDIRSVECKEWLSLLEEVESYSTYEMIILDFDESVDGFLEILRRCQMVYMPVREDNISVAKIRQYEKLLEFAGYGDLEEKTRKLKLPFHGNFGQGTQYVEQLIWGELGDFARNLIREEFGNG</sequence>
<name>A0AC61R197_9FIRM</name>
<protein>
    <submittedName>
        <fullName evidence="1">Uncharacterized protein</fullName>
    </submittedName>
</protein>
<comment type="caution">
    <text evidence="1">The sequence shown here is derived from an EMBL/GenBank/DDBJ whole genome shotgun (WGS) entry which is preliminary data.</text>
</comment>
<keyword evidence="2" id="KW-1185">Reference proteome</keyword>
<dbReference type="EMBL" id="SRZB01000007">
    <property type="protein sequence ID" value="TGX99526.1"/>
    <property type="molecule type" value="Genomic_DNA"/>
</dbReference>
<gene>
    <name evidence="1" type="ORF">E5357_05530</name>
</gene>
<reference evidence="1" key="1">
    <citation type="submission" date="2019-04" db="EMBL/GenBank/DDBJ databases">
        <title>Microbes associate with the intestines of laboratory mice.</title>
        <authorList>
            <person name="Navarre W."/>
            <person name="Wong E."/>
            <person name="Huang K."/>
            <person name="Tropini C."/>
            <person name="Ng K."/>
            <person name="Yu B."/>
        </authorList>
    </citation>
    <scope>NUCLEOTIDE SEQUENCE</scope>
    <source>
        <strain evidence="1">NM72_1-8</strain>
    </source>
</reference>
<organism evidence="1 2">
    <name type="scientific">Hominisplanchenecus murintestinalis</name>
    <dbReference type="NCBI Taxonomy" id="2941517"/>
    <lineage>
        <taxon>Bacteria</taxon>
        <taxon>Bacillati</taxon>
        <taxon>Bacillota</taxon>
        <taxon>Clostridia</taxon>
        <taxon>Lachnospirales</taxon>
        <taxon>Lachnospiraceae</taxon>
        <taxon>Hominisplanchenecus</taxon>
    </lineage>
</organism>
<evidence type="ECO:0000313" key="1">
    <source>
        <dbReference type="EMBL" id="TGX99526.1"/>
    </source>
</evidence>
<proteinExistence type="predicted"/>
<dbReference type="Proteomes" id="UP000307720">
    <property type="component" value="Unassembled WGS sequence"/>
</dbReference>
<evidence type="ECO:0000313" key="2">
    <source>
        <dbReference type="Proteomes" id="UP000307720"/>
    </source>
</evidence>